<comment type="similarity">
    <text evidence="3">Belongs to the PIGU family.</text>
</comment>
<dbReference type="Gramene" id="KRH57247">
    <property type="protein sequence ID" value="KRH57247"/>
    <property type="gene ID" value="GLYMA_05G049100"/>
</dbReference>
<feature type="transmembrane region" description="Helical" evidence="9">
    <location>
        <begin position="134"/>
        <end position="157"/>
    </location>
</feature>
<evidence type="ECO:0000256" key="9">
    <source>
        <dbReference type="SAM" id="Phobius"/>
    </source>
</evidence>
<proteinExistence type="inferred from homology"/>
<dbReference type="KEGG" id="gmx:100794102"/>
<keyword evidence="8 9" id="KW-0472">Membrane</keyword>
<dbReference type="EnsemblPlants" id="KRH57247">
    <property type="protein sequence ID" value="KRH57247"/>
    <property type="gene ID" value="GLYMA_05G049100"/>
</dbReference>
<dbReference type="HOGENOM" id="CLU_030193_0_0_1"/>
<feature type="transmembrane region" description="Helical" evidence="9">
    <location>
        <begin position="332"/>
        <end position="351"/>
    </location>
</feature>
<evidence type="ECO:0000313" key="11">
    <source>
        <dbReference type="EnsemblPlants" id="KRH57247"/>
    </source>
</evidence>
<feature type="transmembrane region" description="Helical" evidence="9">
    <location>
        <begin position="403"/>
        <end position="422"/>
    </location>
</feature>
<evidence type="ECO:0000256" key="6">
    <source>
        <dbReference type="ARBA" id="ARBA00022824"/>
    </source>
</evidence>
<feature type="transmembrane region" description="Helical" evidence="9">
    <location>
        <begin position="303"/>
        <end position="325"/>
    </location>
</feature>
<accession>K7KMX4</accession>
<dbReference type="Pfam" id="PF06728">
    <property type="entry name" value="PIG-U"/>
    <property type="match status" value="1"/>
</dbReference>
<reference evidence="11" key="2">
    <citation type="submission" date="2018-02" db="UniProtKB">
        <authorList>
            <consortium name="EnsemblPlants"/>
        </authorList>
    </citation>
    <scope>IDENTIFICATION</scope>
    <source>
        <strain evidence="11">Williams 82</strain>
    </source>
</reference>
<dbReference type="GO" id="GO:0006506">
    <property type="term" value="P:GPI anchor biosynthetic process"/>
    <property type="evidence" value="ECO:0007669"/>
    <property type="project" value="UniProtKB-UniPathway"/>
</dbReference>
<dbReference type="PANTHER" id="PTHR13121:SF0">
    <property type="entry name" value="PHOSPHATIDYLINOSITOL GLYCAN ANCHOR BIOSYNTHESIS CLASS U PROTEIN"/>
    <property type="match status" value="1"/>
</dbReference>
<dbReference type="OMA" id="EPREPYL"/>
<feature type="transmembrane region" description="Helical" evidence="9">
    <location>
        <begin position="72"/>
        <end position="94"/>
    </location>
</feature>
<evidence type="ECO:0000256" key="8">
    <source>
        <dbReference type="ARBA" id="ARBA00023136"/>
    </source>
</evidence>
<dbReference type="STRING" id="3847.K7KMX4"/>
<sequence length="448" mass="49986">MVLDLRSWFHCFEAHSTLLSQKPQPLFSPRSLHPPHQPPSPYAGSMYHGSPLLLTLLGPLTVKRIEGQPDHLLCSLVFVIADVVSAMLICAAGEKLKVACSSSLQSLGLHNLSENSERLPSGDFAALVYLWNPFTIVACVGLSTSAIENLMVVLSLYGACSRLAPLAAFGWVMATHLSLYPAILIIPVILLLGYGPDAPPRKLFCQRKNLEVGNSTPSDSCSEEEAKNQLKVANVFSWRPVVFFLFWTLLWSSYVLVLCGICVQQYGGLHELFKRTYGFILTTQDLSPNIGVLWYFFAEVFDFFRNFFLIVFHGNILLMIAPLALRLNHRPCFLAFVYIVISSMLKSYPSVGDSALYLGLLGLFAYELKDMQFSFFLFSGYVGVSLLSPVMHNLWIWRGTGNANFYFATAIAYACLQIILVVESVSAMLNHDRKLTKLYTAKLQHIKS</sequence>
<dbReference type="RefSeq" id="XP_006579601.1">
    <property type="nucleotide sequence ID" value="XM_006579538.4"/>
</dbReference>
<dbReference type="GO" id="GO:0016255">
    <property type="term" value="P:attachment of GPI anchor to protein"/>
    <property type="evidence" value="ECO:0000318"/>
    <property type="project" value="GO_Central"/>
</dbReference>
<evidence type="ECO:0008006" key="13">
    <source>
        <dbReference type="Google" id="ProtNLM"/>
    </source>
</evidence>
<evidence type="ECO:0000256" key="5">
    <source>
        <dbReference type="ARBA" id="ARBA00022692"/>
    </source>
</evidence>
<feature type="transmembrane region" description="Helical" evidence="9">
    <location>
        <begin position="276"/>
        <end position="297"/>
    </location>
</feature>
<dbReference type="EMBL" id="CM000838">
    <property type="protein sequence ID" value="KRH57247.1"/>
    <property type="molecule type" value="Genomic_DNA"/>
</dbReference>
<keyword evidence="5 9" id="KW-0812">Transmembrane</keyword>
<dbReference type="PANTHER" id="PTHR13121">
    <property type="entry name" value="GPI TRANSAMIDASE COMPONENT PIG-U"/>
    <property type="match status" value="1"/>
</dbReference>
<gene>
    <name evidence="11" type="primary">LOC100794102</name>
    <name evidence="10" type="ORF">GLYMA_05G049100</name>
</gene>
<keyword evidence="6" id="KW-0256">Endoplasmic reticulum</keyword>
<feature type="transmembrane region" description="Helical" evidence="9">
    <location>
        <begin position="241"/>
        <end position="264"/>
    </location>
</feature>
<organism evidence="10">
    <name type="scientific">Glycine max</name>
    <name type="common">Soybean</name>
    <name type="synonym">Glycine hispida</name>
    <dbReference type="NCBI Taxonomy" id="3847"/>
    <lineage>
        <taxon>Eukaryota</taxon>
        <taxon>Viridiplantae</taxon>
        <taxon>Streptophyta</taxon>
        <taxon>Embryophyta</taxon>
        <taxon>Tracheophyta</taxon>
        <taxon>Spermatophyta</taxon>
        <taxon>Magnoliopsida</taxon>
        <taxon>eudicotyledons</taxon>
        <taxon>Gunneridae</taxon>
        <taxon>Pentapetalae</taxon>
        <taxon>rosids</taxon>
        <taxon>fabids</taxon>
        <taxon>Fabales</taxon>
        <taxon>Fabaceae</taxon>
        <taxon>Papilionoideae</taxon>
        <taxon>50 kb inversion clade</taxon>
        <taxon>NPAAA clade</taxon>
        <taxon>indigoferoid/millettioid clade</taxon>
        <taxon>Phaseoleae</taxon>
        <taxon>Glycine</taxon>
        <taxon>Glycine subgen. Soja</taxon>
    </lineage>
</organism>
<dbReference type="eggNOG" id="KOG2552">
    <property type="taxonomic scope" value="Eukaryota"/>
</dbReference>
<dbReference type="GO" id="GO:0042765">
    <property type="term" value="C:GPI-anchor transamidase complex"/>
    <property type="evidence" value="ECO:0000318"/>
    <property type="project" value="GO_Central"/>
</dbReference>
<name>K7KMX4_SOYBN</name>
<evidence type="ECO:0000313" key="12">
    <source>
        <dbReference type="Proteomes" id="UP000008827"/>
    </source>
</evidence>
<keyword evidence="12" id="KW-1185">Reference proteome</keyword>
<protein>
    <recommendedName>
        <fullName evidence="13">GPI transamidase subunit PIG-U</fullName>
    </recommendedName>
</protein>
<feature type="transmembrane region" description="Helical" evidence="9">
    <location>
        <begin position="169"/>
        <end position="194"/>
    </location>
</feature>
<evidence type="ECO:0000256" key="7">
    <source>
        <dbReference type="ARBA" id="ARBA00022989"/>
    </source>
</evidence>
<comment type="pathway">
    <text evidence="2">Glycolipid biosynthesis; glycosylphosphatidylinositol-anchor biosynthesis.</text>
</comment>
<dbReference type="PaxDb" id="3847-GLYMA05G03470.2"/>
<reference evidence="10" key="3">
    <citation type="submission" date="2018-07" db="EMBL/GenBank/DDBJ databases">
        <title>WGS assembly of Glycine max.</title>
        <authorList>
            <person name="Schmutz J."/>
            <person name="Cannon S."/>
            <person name="Schlueter J."/>
            <person name="Ma J."/>
            <person name="Mitros T."/>
            <person name="Nelson W."/>
            <person name="Hyten D."/>
            <person name="Song Q."/>
            <person name="Thelen J."/>
            <person name="Cheng J."/>
            <person name="Xu D."/>
            <person name="Hellsten U."/>
            <person name="May G."/>
            <person name="Yu Y."/>
            <person name="Sakurai T."/>
            <person name="Umezawa T."/>
            <person name="Bhattacharyya M."/>
            <person name="Sandhu D."/>
            <person name="Valliyodan B."/>
            <person name="Lindquist E."/>
            <person name="Peto M."/>
            <person name="Grant D."/>
            <person name="Shu S."/>
            <person name="Goodstein D."/>
            <person name="Barry K."/>
            <person name="Futrell-Griggs M."/>
            <person name="Abernathy B."/>
            <person name="Du J."/>
            <person name="Tian Z."/>
            <person name="Zhu L."/>
            <person name="Gill N."/>
            <person name="Joshi T."/>
            <person name="Libault M."/>
            <person name="Sethuraman A."/>
            <person name="Zhang X."/>
            <person name="Shinozaki K."/>
            <person name="Nguyen H."/>
            <person name="Wing R."/>
            <person name="Cregan P."/>
            <person name="Specht J."/>
            <person name="Grimwood J."/>
            <person name="Rokhsar D."/>
            <person name="Stacey G."/>
            <person name="Shoemaker R."/>
            <person name="Jackson S."/>
        </authorList>
    </citation>
    <scope>NUCLEOTIDE SEQUENCE</scope>
    <source>
        <tissue evidence="10">Callus</tissue>
    </source>
</reference>
<feature type="transmembrane region" description="Helical" evidence="9">
    <location>
        <begin position="371"/>
        <end position="391"/>
    </location>
</feature>
<evidence type="ECO:0000256" key="2">
    <source>
        <dbReference type="ARBA" id="ARBA00004687"/>
    </source>
</evidence>
<comment type="subcellular location">
    <subcellularLocation>
        <location evidence="1">Endoplasmic reticulum membrane</location>
        <topology evidence="1">Multi-pass membrane protein</topology>
    </subcellularLocation>
</comment>
<dbReference type="InterPro" id="IPR009600">
    <property type="entry name" value="PIG-U"/>
</dbReference>
<evidence type="ECO:0000256" key="1">
    <source>
        <dbReference type="ARBA" id="ARBA00004477"/>
    </source>
</evidence>
<dbReference type="UniPathway" id="UPA00196"/>
<evidence type="ECO:0000256" key="3">
    <source>
        <dbReference type="ARBA" id="ARBA00010026"/>
    </source>
</evidence>
<evidence type="ECO:0000256" key="4">
    <source>
        <dbReference type="ARBA" id="ARBA00022502"/>
    </source>
</evidence>
<dbReference type="Proteomes" id="UP000008827">
    <property type="component" value="Chromosome 5"/>
</dbReference>
<evidence type="ECO:0000313" key="10">
    <source>
        <dbReference type="EMBL" id="KRH57247.1"/>
    </source>
</evidence>
<dbReference type="AlphaFoldDB" id="K7KMX4"/>
<keyword evidence="4" id="KW-0337">GPI-anchor biosynthesis</keyword>
<dbReference type="OrthoDB" id="549017at2759"/>
<dbReference type="GeneID" id="100794102"/>
<reference evidence="10 11" key="1">
    <citation type="journal article" date="2010" name="Nature">
        <title>Genome sequence of the palaeopolyploid soybean.</title>
        <authorList>
            <person name="Schmutz J."/>
            <person name="Cannon S.B."/>
            <person name="Schlueter J."/>
            <person name="Ma J."/>
            <person name="Mitros T."/>
            <person name="Nelson W."/>
            <person name="Hyten D.L."/>
            <person name="Song Q."/>
            <person name="Thelen J.J."/>
            <person name="Cheng J."/>
            <person name="Xu D."/>
            <person name="Hellsten U."/>
            <person name="May G.D."/>
            <person name="Yu Y."/>
            <person name="Sakurai T."/>
            <person name="Umezawa T."/>
            <person name="Bhattacharyya M.K."/>
            <person name="Sandhu D."/>
            <person name="Valliyodan B."/>
            <person name="Lindquist E."/>
            <person name="Peto M."/>
            <person name="Grant D."/>
            <person name="Shu S."/>
            <person name="Goodstein D."/>
            <person name="Barry K."/>
            <person name="Futrell-Griggs M."/>
            <person name="Abernathy B."/>
            <person name="Du J."/>
            <person name="Tian Z."/>
            <person name="Zhu L."/>
            <person name="Gill N."/>
            <person name="Joshi T."/>
            <person name="Libault M."/>
            <person name="Sethuraman A."/>
            <person name="Zhang X.-C."/>
            <person name="Shinozaki K."/>
            <person name="Nguyen H.T."/>
            <person name="Wing R.A."/>
            <person name="Cregan P."/>
            <person name="Specht J."/>
            <person name="Grimwood J."/>
            <person name="Rokhsar D."/>
            <person name="Stacey G."/>
            <person name="Shoemaker R.C."/>
            <person name="Jackson S.A."/>
        </authorList>
    </citation>
    <scope>NUCLEOTIDE SEQUENCE [LARGE SCALE GENOMIC DNA]</scope>
    <source>
        <strain evidence="11">cv. Williams 82</strain>
        <tissue evidence="10">Callus</tissue>
    </source>
</reference>
<keyword evidence="7 9" id="KW-1133">Transmembrane helix</keyword>